<dbReference type="PANTHER" id="PTHR46401">
    <property type="entry name" value="GLYCOSYLTRANSFERASE WBBK-RELATED"/>
    <property type="match status" value="1"/>
</dbReference>
<dbReference type="RefSeq" id="WP_026366664.1">
    <property type="nucleotide sequence ID" value="NZ_CAXSKE010000013.1"/>
</dbReference>
<dbReference type="PANTHER" id="PTHR46401:SF2">
    <property type="entry name" value="GLYCOSYLTRANSFERASE WBBK-RELATED"/>
    <property type="match status" value="1"/>
</dbReference>
<gene>
    <name evidence="4" type="ORF">RO785_27855</name>
</gene>
<dbReference type="GeneID" id="66306170"/>
<dbReference type="Proteomes" id="UP001266995">
    <property type="component" value="Unassembled WGS sequence"/>
</dbReference>
<sequence length="373" mass="43524">MKELQVIYDSQIFDAQTFGGISRYFCEIIPRMNITFDISVRYSENIYLKESKLCKHRLPIPRWIFNKYKNKLLGKNRKFSEHMLRSSSTYLLHATYYEPYFQEWLGNNPYVITVHDMIYEKLPEFFSKEDRELIFEQKKKVVTQADRVIAISQNTKKDIIELLHIAPEKIDVIYHGTNIQKPTQKILVTLPKRFILYVGTRYSYKNFTRFAKAFSLLSSKDKDLYAICTGNPFSMNEIKIFESLNISPKFIHIQASDAMLYTLYNQAEAFVFPSLYEGFGIPILEAYACLCPAIISNTSCFPEIAADAAAYFNPYSEIEIADTIASVIYNPTLRTDLIHKGSEQIKLYSWEKAALQTEQVYFKALENKKQIRK</sequence>
<dbReference type="Pfam" id="PF00534">
    <property type="entry name" value="Glycos_transf_1"/>
    <property type="match status" value="1"/>
</dbReference>
<feature type="domain" description="Glycosyl transferase family 1" evidence="2">
    <location>
        <begin position="190"/>
        <end position="342"/>
    </location>
</feature>
<keyword evidence="1" id="KW-0808">Transferase</keyword>
<evidence type="ECO:0000259" key="2">
    <source>
        <dbReference type="Pfam" id="PF00534"/>
    </source>
</evidence>
<evidence type="ECO:0000259" key="3">
    <source>
        <dbReference type="Pfam" id="PF13439"/>
    </source>
</evidence>
<feature type="domain" description="Glycosyltransferase subfamily 4-like N-terminal" evidence="3">
    <location>
        <begin position="53"/>
        <end position="180"/>
    </location>
</feature>
<dbReference type="CDD" id="cd03809">
    <property type="entry name" value="GT4_MtfB-like"/>
    <property type="match status" value="1"/>
</dbReference>
<protein>
    <submittedName>
        <fullName evidence="4">Glycosyltransferase family 1 protein</fullName>
    </submittedName>
</protein>
<evidence type="ECO:0000313" key="5">
    <source>
        <dbReference type="Proteomes" id="UP001266995"/>
    </source>
</evidence>
<dbReference type="InterPro" id="IPR028098">
    <property type="entry name" value="Glyco_trans_4-like_N"/>
</dbReference>
<evidence type="ECO:0000313" key="4">
    <source>
        <dbReference type="EMBL" id="MDT4514787.1"/>
    </source>
</evidence>
<dbReference type="SUPFAM" id="SSF53756">
    <property type="entry name" value="UDP-Glycosyltransferase/glycogen phosphorylase"/>
    <property type="match status" value="1"/>
</dbReference>
<dbReference type="GO" id="GO:0016757">
    <property type="term" value="F:glycosyltransferase activity"/>
    <property type="evidence" value="ECO:0007669"/>
    <property type="project" value="InterPro"/>
</dbReference>
<accession>A0AAW8VSK3</accession>
<proteinExistence type="predicted"/>
<comment type="caution">
    <text evidence="4">The sequence shown here is derived from an EMBL/GenBank/DDBJ whole genome shotgun (WGS) entry which is preliminary data.</text>
</comment>
<reference evidence="4" key="1">
    <citation type="submission" date="2023-08" db="EMBL/GenBank/DDBJ databases">
        <title>Reintroducing virulent viruses to syntetic microbiomes.</title>
        <authorList>
            <person name="Wilde J."/>
            <person name="Boyes R."/>
            <person name="Robinson A.V."/>
            <person name="Daisley B.A."/>
            <person name="Allen-Vercoe E."/>
        </authorList>
    </citation>
    <scope>NUCLEOTIDE SEQUENCE</scope>
    <source>
        <strain evidence="4">225I_12FAA</strain>
    </source>
</reference>
<dbReference type="Pfam" id="PF13439">
    <property type="entry name" value="Glyco_transf_4"/>
    <property type="match status" value="1"/>
</dbReference>
<evidence type="ECO:0000256" key="1">
    <source>
        <dbReference type="ARBA" id="ARBA00022679"/>
    </source>
</evidence>
<dbReference type="GO" id="GO:0009103">
    <property type="term" value="P:lipopolysaccharide biosynthetic process"/>
    <property type="evidence" value="ECO:0007669"/>
    <property type="project" value="TreeGrafter"/>
</dbReference>
<dbReference type="Gene3D" id="3.40.50.2000">
    <property type="entry name" value="Glycogen Phosphorylase B"/>
    <property type="match status" value="2"/>
</dbReference>
<dbReference type="InterPro" id="IPR001296">
    <property type="entry name" value="Glyco_trans_1"/>
</dbReference>
<organism evidence="4 5">
    <name type="scientific">Bacteroides cellulosilyticus</name>
    <dbReference type="NCBI Taxonomy" id="246787"/>
    <lineage>
        <taxon>Bacteria</taxon>
        <taxon>Pseudomonadati</taxon>
        <taxon>Bacteroidota</taxon>
        <taxon>Bacteroidia</taxon>
        <taxon>Bacteroidales</taxon>
        <taxon>Bacteroidaceae</taxon>
        <taxon>Bacteroides</taxon>
    </lineage>
</organism>
<dbReference type="AlphaFoldDB" id="A0AAW8VSK3"/>
<dbReference type="EMBL" id="JAVSNH010000002">
    <property type="protein sequence ID" value="MDT4514787.1"/>
    <property type="molecule type" value="Genomic_DNA"/>
</dbReference>
<name>A0AAW8VSK3_9BACE</name>